<proteinExistence type="predicted"/>
<keyword evidence="2" id="KW-0472">Membrane</keyword>
<evidence type="ECO:0000256" key="2">
    <source>
        <dbReference type="SAM" id="Phobius"/>
    </source>
</evidence>
<feature type="transmembrane region" description="Helical" evidence="2">
    <location>
        <begin position="105"/>
        <end position="123"/>
    </location>
</feature>
<evidence type="ECO:0000313" key="3">
    <source>
        <dbReference type="EMBL" id="XDI04571.1"/>
    </source>
</evidence>
<keyword evidence="2" id="KW-0812">Transmembrane</keyword>
<feature type="transmembrane region" description="Helical" evidence="2">
    <location>
        <begin position="176"/>
        <end position="197"/>
    </location>
</feature>
<dbReference type="EMBL" id="CP162511">
    <property type="protein sequence ID" value="XDI04571.1"/>
    <property type="molecule type" value="Genomic_DNA"/>
</dbReference>
<reference evidence="3" key="1">
    <citation type="submission" date="2024-05" db="EMBL/GenBank/DDBJ databases">
        <title>Herbiconiux sp. A18JL235.</title>
        <authorList>
            <person name="Zhang G."/>
        </authorList>
    </citation>
    <scope>NUCLEOTIDE SEQUENCE</scope>
    <source>
        <strain evidence="3">A18JL235</strain>
    </source>
</reference>
<name>A0AB39BDT5_9MICO</name>
<protein>
    <submittedName>
        <fullName evidence="3">Uncharacterized protein</fullName>
    </submittedName>
</protein>
<gene>
    <name evidence="3" type="ORF">ABFY20_14695</name>
</gene>
<feature type="region of interest" description="Disordered" evidence="1">
    <location>
        <begin position="305"/>
        <end position="357"/>
    </location>
</feature>
<feature type="transmembrane region" description="Helical" evidence="2">
    <location>
        <begin position="143"/>
        <end position="164"/>
    </location>
</feature>
<accession>A0AB39BDT5</accession>
<dbReference type="AlphaFoldDB" id="A0AB39BDT5"/>
<sequence>MSESTATLDKAIAEFAAAVRRHLDDLPLEEIDDLTGGLEADLSEQASDEQGDLHLDDPASYAAELRASAGLPPRTSSALPLRRRVRQQLDELEAATRRVVHSTRVGSGLAGFALALRPVWWVLRGWVVYQLLTVVMLGRSELVPSGFFLWVVLFASIVLSVQWGRGRWAPGSFLRVLRVAVSVIAIVALPFVTVWALNEARANQGYDPVAAYPDPTGLQLDGERVTNIFGYDAEGNPITDLQLFDQNGNPLVTVGAGFVDDEYSYNDDGSTFLVPVTDGPRGSIWNVYPLSEAAPDDLGGVDVRDAVPATPPFRTTNAVPGATTPTPMPTPTPAATAPSTPSPTPAAEPSPATDAAP</sequence>
<dbReference type="RefSeq" id="WP_368496975.1">
    <property type="nucleotide sequence ID" value="NZ_CP162511.1"/>
</dbReference>
<evidence type="ECO:0000256" key="1">
    <source>
        <dbReference type="SAM" id="MobiDB-lite"/>
    </source>
</evidence>
<keyword evidence="2" id="KW-1133">Transmembrane helix</keyword>
<organism evidence="3">
    <name type="scientific">Herbiconiux sp. A18JL235</name>
    <dbReference type="NCBI Taxonomy" id="3152363"/>
    <lineage>
        <taxon>Bacteria</taxon>
        <taxon>Bacillati</taxon>
        <taxon>Actinomycetota</taxon>
        <taxon>Actinomycetes</taxon>
        <taxon>Micrococcales</taxon>
        <taxon>Microbacteriaceae</taxon>
        <taxon>Herbiconiux</taxon>
    </lineage>
</organism>